<evidence type="ECO:0000313" key="10">
    <source>
        <dbReference type="Proteomes" id="UP000660861"/>
    </source>
</evidence>
<accession>A0A926EG50</accession>
<comment type="catalytic activity">
    <reaction evidence="1 7">
        <text>Cleavage of hydrophobic, N-terminal signal or leader sequences from secreted and periplasmic proteins.</text>
        <dbReference type="EC" id="3.4.21.89"/>
    </reaction>
</comment>
<dbReference type="GO" id="GO:0004252">
    <property type="term" value="F:serine-type endopeptidase activity"/>
    <property type="evidence" value="ECO:0007669"/>
    <property type="project" value="InterPro"/>
</dbReference>
<keyword evidence="7" id="KW-0812">Transmembrane</keyword>
<dbReference type="InterPro" id="IPR000223">
    <property type="entry name" value="Pept_S26A_signal_pept_1"/>
</dbReference>
<sequence length="172" mass="19667">MVKFKRILKEWILPFAIEIIIVLLLIKFVFFFATVPTGSMIPTINKGDWLFTTRMYSPEKNVKRGDILVFRSDELDMTLIKRVIGLPGETVEVTSDGSVIINGEKLDEPYVKHPSNKARSFQVPEGCYLFMGDNRAGSFDAREWENPYIPADKIIGHAIFKLWPLTQMGVLK</sequence>
<dbReference type="GO" id="GO:0005886">
    <property type="term" value="C:plasma membrane"/>
    <property type="evidence" value="ECO:0007669"/>
    <property type="project" value="UniProtKB-SubCell"/>
</dbReference>
<dbReference type="Proteomes" id="UP000660861">
    <property type="component" value="Unassembled WGS sequence"/>
</dbReference>
<protein>
    <recommendedName>
        <fullName evidence="4 7">Signal peptidase I</fullName>
        <ecNumber evidence="4 7">3.4.21.89</ecNumber>
    </recommendedName>
</protein>
<dbReference type="InterPro" id="IPR019533">
    <property type="entry name" value="Peptidase_S26"/>
</dbReference>
<feature type="active site" evidence="6">
    <location>
        <position position="39"/>
    </location>
</feature>
<dbReference type="Gene3D" id="2.10.109.10">
    <property type="entry name" value="Umud Fragment, subunit A"/>
    <property type="match status" value="1"/>
</dbReference>
<dbReference type="PANTHER" id="PTHR43390:SF1">
    <property type="entry name" value="CHLOROPLAST PROCESSING PEPTIDASE"/>
    <property type="match status" value="1"/>
</dbReference>
<keyword evidence="10" id="KW-1185">Reference proteome</keyword>
<dbReference type="SUPFAM" id="SSF51306">
    <property type="entry name" value="LexA/Signal peptidase"/>
    <property type="match status" value="1"/>
</dbReference>
<dbReference type="PROSITE" id="PS00760">
    <property type="entry name" value="SPASE_I_2"/>
    <property type="match status" value="1"/>
</dbReference>
<dbReference type="GO" id="GO:0009003">
    <property type="term" value="F:signal peptidase activity"/>
    <property type="evidence" value="ECO:0007669"/>
    <property type="project" value="UniProtKB-EC"/>
</dbReference>
<comment type="subcellular location">
    <subcellularLocation>
        <location evidence="2">Cell membrane</location>
        <topology evidence="2">Single-pass type II membrane protein</topology>
    </subcellularLocation>
    <subcellularLocation>
        <location evidence="7">Membrane</location>
        <topology evidence="7">Single-pass type II membrane protein</topology>
    </subcellularLocation>
</comment>
<dbReference type="AlphaFoldDB" id="A0A926EG50"/>
<evidence type="ECO:0000256" key="6">
    <source>
        <dbReference type="PIRSR" id="PIRSR600223-1"/>
    </source>
</evidence>
<evidence type="ECO:0000259" key="8">
    <source>
        <dbReference type="Pfam" id="PF10502"/>
    </source>
</evidence>
<dbReference type="GO" id="GO:0006465">
    <property type="term" value="P:signal peptide processing"/>
    <property type="evidence" value="ECO:0007669"/>
    <property type="project" value="InterPro"/>
</dbReference>
<dbReference type="PANTHER" id="PTHR43390">
    <property type="entry name" value="SIGNAL PEPTIDASE I"/>
    <property type="match status" value="1"/>
</dbReference>
<gene>
    <name evidence="9" type="primary">lepB</name>
    <name evidence="9" type="ORF">H8709_11530</name>
</gene>
<evidence type="ECO:0000256" key="5">
    <source>
        <dbReference type="ARBA" id="ARBA00022801"/>
    </source>
</evidence>
<dbReference type="InterPro" id="IPR036286">
    <property type="entry name" value="LexA/Signal_pep-like_sf"/>
</dbReference>
<dbReference type="NCBIfam" id="TIGR02227">
    <property type="entry name" value="sigpep_I_bact"/>
    <property type="match status" value="1"/>
</dbReference>
<dbReference type="Pfam" id="PF10502">
    <property type="entry name" value="Peptidase_S26"/>
    <property type="match status" value="1"/>
</dbReference>
<dbReference type="EC" id="3.4.21.89" evidence="4 7"/>
<organism evidence="9 10">
    <name type="scientific">Zongyangia hominis</name>
    <dbReference type="NCBI Taxonomy" id="2763677"/>
    <lineage>
        <taxon>Bacteria</taxon>
        <taxon>Bacillati</taxon>
        <taxon>Bacillota</taxon>
        <taxon>Clostridia</taxon>
        <taxon>Eubacteriales</taxon>
        <taxon>Oscillospiraceae</taxon>
        <taxon>Zongyangia</taxon>
    </lineage>
</organism>
<evidence type="ECO:0000313" key="9">
    <source>
        <dbReference type="EMBL" id="MBC8571446.1"/>
    </source>
</evidence>
<proteinExistence type="inferred from homology"/>
<comment type="similarity">
    <text evidence="3 7">Belongs to the peptidase S26 family.</text>
</comment>
<keyword evidence="7" id="KW-0645">Protease</keyword>
<dbReference type="RefSeq" id="WP_262398473.1">
    <property type="nucleotide sequence ID" value="NZ_JACRTC010000013.1"/>
</dbReference>
<evidence type="ECO:0000256" key="2">
    <source>
        <dbReference type="ARBA" id="ARBA00004401"/>
    </source>
</evidence>
<dbReference type="InterPro" id="IPR019757">
    <property type="entry name" value="Pept_S26A_signal_pept_1_Lys-AS"/>
</dbReference>
<name>A0A926EG50_9FIRM</name>
<reference evidence="9" key="1">
    <citation type="submission" date="2020-08" db="EMBL/GenBank/DDBJ databases">
        <title>Genome public.</title>
        <authorList>
            <person name="Liu C."/>
            <person name="Sun Q."/>
        </authorList>
    </citation>
    <scope>NUCLEOTIDE SEQUENCE</scope>
    <source>
        <strain evidence="9">NSJ-54</strain>
    </source>
</reference>
<keyword evidence="7" id="KW-0472">Membrane</keyword>
<feature type="active site" evidence="6">
    <location>
        <position position="81"/>
    </location>
</feature>
<feature type="transmembrane region" description="Helical" evidence="7">
    <location>
        <begin position="12"/>
        <end position="33"/>
    </location>
</feature>
<evidence type="ECO:0000256" key="3">
    <source>
        <dbReference type="ARBA" id="ARBA00009370"/>
    </source>
</evidence>
<evidence type="ECO:0000256" key="4">
    <source>
        <dbReference type="ARBA" id="ARBA00013208"/>
    </source>
</evidence>
<comment type="caution">
    <text evidence="9">The sequence shown here is derived from an EMBL/GenBank/DDBJ whole genome shotgun (WGS) entry which is preliminary data.</text>
</comment>
<feature type="domain" description="Peptidase S26" evidence="8">
    <location>
        <begin position="9"/>
        <end position="163"/>
    </location>
</feature>
<keyword evidence="7" id="KW-1133">Transmembrane helix</keyword>
<evidence type="ECO:0000256" key="7">
    <source>
        <dbReference type="RuleBase" id="RU362042"/>
    </source>
</evidence>
<dbReference type="EMBL" id="JACRTC010000013">
    <property type="protein sequence ID" value="MBC8571446.1"/>
    <property type="molecule type" value="Genomic_DNA"/>
</dbReference>
<dbReference type="CDD" id="cd06530">
    <property type="entry name" value="S26_SPase_I"/>
    <property type="match status" value="1"/>
</dbReference>
<dbReference type="PRINTS" id="PR00727">
    <property type="entry name" value="LEADERPTASE"/>
</dbReference>
<evidence type="ECO:0000256" key="1">
    <source>
        <dbReference type="ARBA" id="ARBA00000677"/>
    </source>
</evidence>
<keyword evidence="5 7" id="KW-0378">Hydrolase</keyword>